<evidence type="ECO:0000313" key="1">
    <source>
        <dbReference type="EMBL" id="GBP85316.1"/>
    </source>
</evidence>
<dbReference type="EMBL" id="BGZK01001729">
    <property type="protein sequence ID" value="GBP85316.1"/>
    <property type="molecule type" value="Genomic_DNA"/>
</dbReference>
<comment type="caution">
    <text evidence="1">The sequence shown here is derived from an EMBL/GenBank/DDBJ whole genome shotgun (WGS) entry which is preliminary data.</text>
</comment>
<evidence type="ECO:0000313" key="2">
    <source>
        <dbReference type="Proteomes" id="UP000299102"/>
    </source>
</evidence>
<keyword evidence="2" id="KW-1185">Reference proteome</keyword>
<dbReference type="Proteomes" id="UP000299102">
    <property type="component" value="Unassembled WGS sequence"/>
</dbReference>
<accession>A0A4C1Z9P5</accession>
<dbReference type="OrthoDB" id="6930896at2759"/>
<reference evidence="1 2" key="1">
    <citation type="journal article" date="2019" name="Commun. Biol.">
        <title>The bagworm genome reveals a unique fibroin gene that provides high tensile strength.</title>
        <authorList>
            <person name="Kono N."/>
            <person name="Nakamura H."/>
            <person name="Ohtoshi R."/>
            <person name="Tomita M."/>
            <person name="Numata K."/>
            <person name="Arakawa K."/>
        </authorList>
    </citation>
    <scope>NUCLEOTIDE SEQUENCE [LARGE SCALE GENOMIC DNA]</scope>
</reference>
<sequence length="87" mass="10054">MATYSNEEYADILVTCGRVDCVAGVALRLYGQLYPRRRLPNNHIFINTCRLSETGSVHHRKFRIGGQRHNMEIDERILAALEEDNQH</sequence>
<name>A0A4C1Z9P5_EUMVA</name>
<protein>
    <submittedName>
        <fullName evidence="1">Uncharacterized protein</fullName>
    </submittedName>
</protein>
<organism evidence="1 2">
    <name type="scientific">Eumeta variegata</name>
    <name type="common">Bagworm moth</name>
    <name type="synonym">Eumeta japonica</name>
    <dbReference type="NCBI Taxonomy" id="151549"/>
    <lineage>
        <taxon>Eukaryota</taxon>
        <taxon>Metazoa</taxon>
        <taxon>Ecdysozoa</taxon>
        <taxon>Arthropoda</taxon>
        <taxon>Hexapoda</taxon>
        <taxon>Insecta</taxon>
        <taxon>Pterygota</taxon>
        <taxon>Neoptera</taxon>
        <taxon>Endopterygota</taxon>
        <taxon>Lepidoptera</taxon>
        <taxon>Glossata</taxon>
        <taxon>Ditrysia</taxon>
        <taxon>Tineoidea</taxon>
        <taxon>Psychidae</taxon>
        <taxon>Oiketicinae</taxon>
        <taxon>Eumeta</taxon>
    </lineage>
</organism>
<proteinExistence type="predicted"/>
<dbReference type="AlphaFoldDB" id="A0A4C1Z9P5"/>
<gene>
    <name evidence="1" type="ORF">EVAR_99435_1</name>
</gene>